<accession>A0ABW1MSV0</accession>
<proteinExistence type="predicted"/>
<name>A0ABW1MSV0_9ACTN</name>
<dbReference type="Proteomes" id="UP001596139">
    <property type="component" value="Unassembled WGS sequence"/>
</dbReference>
<comment type="caution">
    <text evidence="1">The sequence shown here is derived from an EMBL/GenBank/DDBJ whole genome shotgun (WGS) entry which is preliminary data.</text>
</comment>
<dbReference type="EMBL" id="JBHSPX010000008">
    <property type="protein sequence ID" value="MFC6066453.1"/>
    <property type="molecule type" value="Genomic_DNA"/>
</dbReference>
<sequence>MPGRTALVTGGVTPSGQLVAYVLRVLRATGAARAAEVAPPHVVAPLPLLPRPAQSAGSL</sequence>
<gene>
    <name evidence="1" type="ORF">ACFP4F_28445</name>
</gene>
<organism evidence="1 2">
    <name type="scientific">Streptomyces ochraceiscleroticus</name>
    <dbReference type="NCBI Taxonomy" id="47761"/>
    <lineage>
        <taxon>Bacteria</taxon>
        <taxon>Bacillati</taxon>
        <taxon>Actinomycetota</taxon>
        <taxon>Actinomycetes</taxon>
        <taxon>Kitasatosporales</taxon>
        <taxon>Streptomycetaceae</taxon>
        <taxon>Streptomyces</taxon>
    </lineage>
</organism>
<protein>
    <submittedName>
        <fullName evidence="1">Uncharacterized protein</fullName>
    </submittedName>
</protein>
<evidence type="ECO:0000313" key="1">
    <source>
        <dbReference type="EMBL" id="MFC6066453.1"/>
    </source>
</evidence>
<reference evidence="2" key="1">
    <citation type="journal article" date="2019" name="Int. J. Syst. Evol. Microbiol.">
        <title>The Global Catalogue of Microorganisms (GCM) 10K type strain sequencing project: providing services to taxonomists for standard genome sequencing and annotation.</title>
        <authorList>
            <consortium name="The Broad Institute Genomics Platform"/>
            <consortium name="The Broad Institute Genome Sequencing Center for Infectious Disease"/>
            <person name="Wu L."/>
            <person name="Ma J."/>
        </authorList>
    </citation>
    <scope>NUCLEOTIDE SEQUENCE [LARGE SCALE GENOMIC DNA]</scope>
    <source>
        <strain evidence="2">CGMCC 1.15180</strain>
    </source>
</reference>
<keyword evidence="2" id="KW-1185">Reference proteome</keyword>
<evidence type="ECO:0000313" key="2">
    <source>
        <dbReference type="Proteomes" id="UP001596139"/>
    </source>
</evidence>
<dbReference type="RefSeq" id="WP_157848941.1">
    <property type="nucleotide sequence ID" value="NZ_JBHSPX010000008.1"/>
</dbReference>